<dbReference type="RefSeq" id="WP_234656479.1">
    <property type="nucleotide sequence ID" value="NZ_CP094997.1"/>
</dbReference>
<dbReference type="Proteomes" id="UP001139000">
    <property type="component" value="Unassembled WGS sequence"/>
</dbReference>
<gene>
    <name evidence="1" type="ORF">LXM26_18440</name>
</gene>
<keyword evidence="2" id="KW-1185">Reference proteome</keyword>
<dbReference type="CDD" id="cd04950">
    <property type="entry name" value="GT4_TuaH-like"/>
    <property type="match status" value="1"/>
</dbReference>
<dbReference type="Gene3D" id="3.40.50.2000">
    <property type="entry name" value="Glycogen Phosphorylase B"/>
    <property type="match status" value="1"/>
</dbReference>
<reference evidence="1" key="1">
    <citation type="submission" date="2021-12" db="EMBL/GenBank/DDBJ databases">
        <title>Novel species in genus Dyadobacter.</title>
        <authorList>
            <person name="Ma C."/>
        </authorList>
    </citation>
    <scope>NUCLEOTIDE SEQUENCE</scope>
    <source>
        <strain evidence="1">LJ419</strain>
    </source>
</reference>
<organism evidence="1 2">
    <name type="scientific">Dyadobacter chenwenxiniae</name>
    <dbReference type="NCBI Taxonomy" id="2906456"/>
    <lineage>
        <taxon>Bacteria</taxon>
        <taxon>Pseudomonadati</taxon>
        <taxon>Bacteroidota</taxon>
        <taxon>Cytophagia</taxon>
        <taxon>Cytophagales</taxon>
        <taxon>Spirosomataceae</taxon>
        <taxon>Dyadobacter</taxon>
    </lineage>
</organism>
<accession>A0A9X1PLG5</accession>
<dbReference type="AlphaFoldDB" id="A0A9X1PLG5"/>
<evidence type="ECO:0000313" key="2">
    <source>
        <dbReference type="Proteomes" id="UP001139000"/>
    </source>
</evidence>
<name>A0A9X1PLG5_9BACT</name>
<sequence>MIDTPISNDFSTNHLHRLDLSGSGEQDSLPKNLLCFSHLRWDFVYQRPQHLLTRFSDIAAVYFLEEPIFGKTDVPYLTFSQRLPDLWVCVPHLADGLTKDEVNAQLRELIRVFFVNKKLDEFIFWYYTPMALEFSSHLSPGLTVYDCMDELSAFKFAPEKLKSLEKNLLNKADIVFTGGHSLFESKKNLHPNIHPFPSSIDKKHFGQARKQNCESADQACIKGPKIGFYGVIDERFDIELIREIATQRPDWNIVLIGPVVKIDPKTLPQGSNIHYLGSKSYAQLPAYLSGWDVAMVPFLLNESTRFISPTKTPEYLCAGKPVVSTAIRDVVYPYGKSKLVSIGKNGSEFVKAIAYWLQMNDKKDWLGSVDKFLLTNSWDLTCADMTDYMSSAYRNRKVVAMPKHKVSKLQSEQ</sequence>
<comment type="caution">
    <text evidence="1">The sequence shown here is derived from an EMBL/GenBank/DDBJ whole genome shotgun (WGS) entry which is preliminary data.</text>
</comment>
<protein>
    <submittedName>
        <fullName evidence="1">Glycosyltransferase family 1 protein</fullName>
    </submittedName>
</protein>
<proteinExistence type="predicted"/>
<evidence type="ECO:0000313" key="1">
    <source>
        <dbReference type="EMBL" id="MCF0063497.1"/>
    </source>
</evidence>
<dbReference type="EMBL" id="JAJTTC010000004">
    <property type="protein sequence ID" value="MCF0063497.1"/>
    <property type="molecule type" value="Genomic_DNA"/>
</dbReference>
<dbReference type="SUPFAM" id="SSF53756">
    <property type="entry name" value="UDP-Glycosyltransferase/glycogen phosphorylase"/>
    <property type="match status" value="1"/>
</dbReference>
<dbReference type="Pfam" id="PF13692">
    <property type="entry name" value="Glyco_trans_1_4"/>
    <property type="match status" value="1"/>
</dbReference>